<reference evidence="3" key="1">
    <citation type="journal article" date="2016" name="Nat. Genet.">
        <title>A high-quality carrot genome assembly provides new insights into carotenoid accumulation and asterid genome evolution.</title>
        <authorList>
            <person name="Iorizzo M."/>
            <person name="Ellison S."/>
            <person name="Senalik D."/>
            <person name="Zeng P."/>
            <person name="Satapoomin P."/>
            <person name="Huang J."/>
            <person name="Bowman M."/>
            <person name="Iovene M."/>
            <person name="Sanseverino W."/>
            <person name="Cavagnaro P."/>
            <person name="Yildiz M."/>
            <person name="Macko-Podgorni A."/>
            <person name="Moranska E."/>
            <person name="Grzebelus E."/>
            <person name="Grzebelus D."/>
            <person name="Ashrafi H."/>
            <person name="Zheng Z."/>
            <person name="Cheng S."/>
            <person name="Spooner D."/>
            <person name="Van Deynze A."/>
            <person name="Simon P."/>
        </authorList>
    </citation>
    <scope>NUCLEOTIDE SEQUENCE</scope>
    <source>
        <tissue evidence="3">Leaf</tissue>
    </source>
</reference>
<dbReference type="InterPro" id="IPR007021">
    <property type="entry name" value="DUF659"/>
</dbReference>
<feature type="domain" description="DUF659" evidence="2">
    <location>
        <begin position="195"/>
        <end position="257"/>
    </location>
</feature>
<dbReference type="EMBL" id="CP093349">
    <property type="protein sequence ID" value="WOH08274.1"/>
    <property type="molecule type" value="Genomic_DNA"/>
</dbReference>
<feature type="compositionally biased region" description="Acidic residues" evidence="1">
    <location>
        <begin position="649"/>
        <end position="658"/>
    </location>
</feature>
<feature type="region of interest" description="Disordered" evidence="1">
    <location>
        <begin position="628"/>
        <end position="668"/>
    </location>
</feature>
<dbReference type="Pfam" id="PF04937">
    <property type="entry name" value="DUF659"/>
    <property type="match status" value="1"/>
</dbReference>
<protein>
    <recommendedName>
        <fullName evidence="2">DUF659 domain-containing protein</fullName>
    </recommendedName>
</protein>
<sequence>MAEASNKAVYAPYNDPKRKAKSADPAWKYGFWPDLNNKNVVQCILCGYADVLMCPKTTTKIQKEMIEYIDKHARKTMIIDDDVDIDDDEIRDIPSHNASAAASNTMLHLDSTSKRKMAFTIPASKSSKSIASMIRKTPEEVIEERHTKGAKQTTLENCTKSDEGKETVKMHIANFFYENGIPFNATNSRTYEIMLRLPLLEKAKKETDKLKEKQEKAWKQYDCSLMLDGWTDKRGRHLINFLANCPEGTFFLSSVDVVTDNGANFKTAEGLLSRQIPTLYWTPCAAHCLDLMLEVIFKIKEFDVTITHGRAITTEKTQGRDIVRSGATRFATAFLTLQSLYKNQEALRKLFGSVDWFNSKLAKMVAGGKVHGVSLSTKFWNILRIVDGDEKPAMAELCAAMDFAKNRINMGLEKKTRILKKVIGIVERRWETQMEVELYGAALFLNPGKFFDIKENQYAYSCQLRMKFNDVLEKMVLDTSLVEKISDQADQYENSRNAFRKQLSIRQRKSKIPRAFGGLTLELTMFAKRIVGLCCSSSSCQRNWSTFEFIHTKKRNRLEHQRLNNLVYRRELGRDFNPLVLEDFQWDNEWVNGEVIDPVDNELWDAVDEALDAFRNLGVRRSHRRATASSRVEDDVEMEGEGTPIILNNDEDVDDDFGYEPNTNSERNDEIRSRDNILDLYDDDI</sequence>
<evidence type="ECO:0000259" key="2">
    <source>
        <dbReference type="Pfam" id="PF04937"/>
    </source>
</evidence>
<dbReference type="Proteomes" id="UP000077755">
    <property type="component" value="Chromosome 7"/>
</dbReference>
<dbReference type="AlphaFoldDB" id="A0AAF0XK30"/>
<dbReference type="SUPFAM" id="SSF53098">
    <property type="entry name" value="Ribonuclease H-like"/>
    <property type="match status" value="1"/>
</dbReference>
<keyword evidence="4" id="KW-1185">Reference proteome</keyword>
<evidence type="ECO:0000256" key="1">
    <source>
        <dbReference type="SAM" id="MobiDB-lite"/>
    </source>
</evidence>
<accession>A0AAF0XK30</accession>
<dbReference type="InterPro" id="IPR012337">
    <property type="entry name" value="RNaseH-like_sf"/>
</dbReference>
<name>A0AAF0XK30_DAUCS</name>
<dbReference type="PANTHER" id="PTHR32166:SF74">
    <property type="entry name" value="OS05G0256350 PROTEIN"/>
    <property type="match status" value="1"/>
</dbReference>
<evidence type="ECO:0000313" key="4">
    <source>
        <dbReference type="Proteomes" id="UP000077755"/>
    </source>
</evidence>
<organism evidence="3 4">
    <name type="scientific">Daucus carota subsp. sativus</name>
    <name type="common">Carrot</name>
    <dbReference type="NCBI Taxonomy" id="79200"/>
    <lineage>
        <taxon>Eukaryota</taxon>
        <taxon>Viridiplantae</taxon>
        <taxon>Streptophyta</taxon>
        <taxon>Embryophyta</taxon>
        <taxon>Tracheophyta</taxon>
        <taxon>Spermatophyta</taxon>
        <taxon>Magnoliopsida</taxon>
        <taxon>eudicotyledons</taxon>
        <taxon>Gunneridae</taxon>
        <taxon>Pentapetalae</taxon>
        <taxon>asterids</taxon>
        <taxon>campanulids</taxon>
        <taxon>Apiales</taxon>
        <taxon>Apiaceae</taxon>
        <taxon>Apioideae</taxon>
        <taxon>Scandiceae</taxon>
        <taxon>Daucinae</taxon>
        <taxon>Daucus</taxon>
        <taxon>Daucus sect. Daucus</taxon>
    </lineage>
</organism>
<evidence type="ECO:0000313" key="3">
    <source>
        <dbReference type="EMBL" id="WOH08274.1"/>
    </source>
</evidence>
<dbReference type="PANTHER" id="PTHR32166">
    <property type="entry name" value="OSJNBA0013A04.12 PROTEIN"/>
    <property type="match status" value="1"/>
</dbReference>
<reference evidence="3" key="2">
    <citation type="submission" date="2022-03" db="EMBL/GenBank/DDBJ databases">
        <title>Draft title - Genomic analysis of global carrot germplasm unveils the trajectory of domestication and the origin of high carotenoid orange carrot.</title>
        <authorList>
            <person name="Iorizzo M."/>
            <person name="Ellison S."/>
            <person name="Senalik D."/>
            <person name="Macko-Podgorni A."/>
            <person name="Grzebelus D."/>
            <person name="Bostan H."/>
            <person name="Rolling W."/>
            <person name="Curaba J."/>
            <person name="Simon P."/>
        </authorList>
    </citation>
    <scope>NUCLEOTIDE SEQUENCE</scope>
    <source>
        <tissue evidence="3">Leaf</tissue>
    </source>
</reference>
<proteinExistence type="predicted"/>
<gene>
    <name evidence="3" type="ORF">DCAR_0727712</name>
</gene>